<evidence type="ECO:0000313" key="2">
    <source>
        <dbReference type="EMBL" id="PSW18266.1"/>
    </source>
</evidence>
<dbReference type="GO" id="GO:0005886">
    <property type="term" value="C:plasma membrane"/>
    <property type="evidence" value="ECO:0007669"/>
    <property type="project" value="TreeGrafter"/>
</dbReference>
<dbReference type="RefSeq" id="WP_036818933.1">
    <property type="nucleotide sequence ID" value="NZ_JGVO01000180.1"/>
</dbReference>
<protein>
    <submittedName>
        <fullName evidence="2">DUF805 domain-containing protein</fullName>
    </submittedName>
</protein>
<accession>A0A2T3NPQ7</accession>
<dbReference type="Proteomes" id="UP000241771">
    <property type="component" value="Unassembled WGS sequence"/>
</dbReference>
<dbReference type="OrthoDB" id="9812349at2"/>
<sequence length="127" mass="14274">MNWYLLVLKKYAVFSGRARRQEYWYFILINMVIGFILQVINQQFINPADAGGGVLGMIYSLAVLVPTLAVGVRRLHDTGRAGWWLLLGLIPVIGILVLIFFFIQDSEAGNNEYGANPKQEDSAHMSV</sequence>
<keyword evidence="1" id="KW-0812">Transmembrane</keyword>
<proteinExistence type="predicted"/>
<feature type="transmembrane region" description="Helical" evidence="1">
    <location>
        <begin position="23"/>
        <end position="40"/>
    </location>
</feature>
<keyword evidence="3" id="KW-1185">Reference proteome</keyword>
<reference evidence="2 3" key="1">
    <citation type="submission" date="2018-01" db="EMBL/GenBank/DDBJ databases">
        <title>Whole genome sequencing of Histamine producing bacteria.</title>
        <authorList>
            <person name="Butler K."/>
        </authorList>
    </citation>
    <scope>NUCLEOTIDE SEQUENCE [LARGE SCALE GENOMIC DNA]</scope>
    <source>
        <strain evidence="2 3">DSM 100436</strain>
    </source>
</reference>
<dbReference type="EMBL" id="PYMA01000012">
    <property type="protein sequence ID" value="PSW18266.1"/>
    <property type="molecule type" value="Genomic_DNA"/>
</dbReference>
<dbReference type="InterPro" id="IPR008523">
    <property type="entry name" value="DUF805"/>
</dbReference>
<keyword evidence="1" id="KW-0472">Membrane</keyword>
<dbReference type="Pfam" id="PF05656">
    <property type="entry name" value="DUF805"/>
    <property type="match status" value="1"/>
</dbReference>
<organism evidence="2 3">
    <name type="scientific">Photobacterium sanctipauli</name>
    <dbReference type="NCBI Taxonomy" id="1342794"/>
    <lineage>
        <taxon>Bacteria</taxon>
        <taxon>Pseudomonadati</taxon>
        <taxon>Pseudomonadota</taxon>
        <taxon>Gammaproteobacteria</taxon>
        <taxon>Vibrionales</taxon>
        <taxon>Vibrionaceae</taxon>
        <taxon>Photobacterium</taxon>
    </lineage>
</organism>
<dbReference type="AlphaFoldDB" id="A0A2T3NPQ7"/>
<evidence type="ECO:0000256" key="1">
    <source>
        <dbReference type="SAM" id="Phobius"/>
    </source>
</evidence>
<comment type="caution">
    <text evidence="2">The sequence shown here is derived from an EMBL/GenBank/DDBJ whole genome shotgun (WGS) entry which is preliminary data.</text>
</comment>
<feature type="transmembrane region" description="Helical" evidence="1">
    <location>
        <begin position="84"/>
        <end position="103"/>
    </location>
</feature>
<feature type="transmembrane region" description="Helical" evidence="1">
    <location>
        <begin position="52"/>
        <end position="72"/>
    </location>
</feature>
<dbReference type="PANTHER" id="PTHR34980">
    <property type="entry name" value="INNER MEMBRANE PROTEIN-RELATED-RELATED"/>
    <property type="match status" value="1"/>
</dbReference>
<keyword evidence="1" id="KW-1133">Transmembrane helix</keyword>
<evidence type="ECO:0000313" key="3">
    <source>
        <dbReference type="Proteomes" id="UP000241771"/>
    </source>
</evidence>
<gene>
    <name evidence="2" type="ORF">C9I98_17355</name>
</gene>
<name>A0A2T3NPQ7_9GAMM</name>
<dbReference type="PANTHER" id="PTHR34980:SF2">
    <property type="entry name" value="INNER MEMBRANE PROTEIN YHAH-RELATED"/>
    <property type="match status" value="1"/>
</dbReference>